<dbReference type="Proteomes" id="UP000887580">
    <property type="component" value="Unplaced"/>
</dbReference>
<name>A0AC35GLK1_9BILA</name>
<sequence length="65" mass="7737">DYKNDSKNALNDWKKNESLKTQEMKKVYKWETKAKKDCNKSTLSLHIEAYENFIETKNIVNLVVK</sequence>
<accession>A0AC35GLK1</accession>
<evidence type="ECO:0000313" key="2">
    <source>
        <dbReference type="WBParaSite" id="PS1159_v2.g6346.t1"/>
    </source>
</evidence>
<dbReference type="WBParaSite" id="PS1159_v2.g6346.t1">
    <property type="protein sequence ID" value="PS1159_v2.g6346.t1"/>
    <property type="gene ID" value="PS1159_v2.g6346"/>
</dbReference>
<proteinExistence type="predicted"/>
<organism evidence="1 2">
    <name type="scientific">Panagrolaimus sp. PS1159</name>
    <dbReference type="NCBI Taxonomy" id="55785"/>
    <lineage>
        <taxon>Eukaryota</taxon>
        <taxon>Metazoa</taxon>
        <taxon>Ecdysozoa</taxon>
        <taxon>Nematoda</taxon>
        <taxon>Chromadorea</taxon>
        <taxon>Rhabditida</taxon>
        <taxon>Tylenchina</taxon>
        <taxon>Panagrolaimomorpha</taxon>
        <taxon>Panagrolaimoidea</taxon>
        <taxon>Panagrolaimidae</taxon>
        <taxon>Panagrolaimus</taxon>
    </lineage>
</organism>
<reference evidence="2" key="1">
    <citation type="submission" date="2022-11" db="UniProtKB">
        <authorList>
            <consortium name="WormBaseParasite"/>
        </authorList>
    </citation>
    <scope>IDENTIFICATION</scope>
</reference>
<protein>
    <submittedName>
        <fullName evidence="2">Uncharacterized protein</fullName>
    </submittedName>
</protein>
<evidence type="ECO:0000313" key="1">
    <source>
        <dbReference type="Proteomes" id="UP000887580"/>
    </source>
</evidence>